<dbReference type="EMBL" id="VRSW01000003">
    <property type="protein sequence ID" value="TXK04115.1"/>
    <property type="molecule type" value="Genomic_DNA"/>
</dbReference>
<proteinExistence type="predicted"/>
<evidence type="ECO:0000256" key="1">
    <source>
        <dbReference type="SAM" id="Coils"/>
    </source>
</evidence>
<dbReference type="Pfam" id="PF13555">
    <property type="entry name" value="AAA_29"/>
    <property type="match status" value="1"/>
</dbReference>
<dbReference type="Gene3D" id="3.40.1140.10">
    <property type="match status" value="1"/>
</dbReference>
<protein>
    <recommendedName>
        <fullName evidence="4">AAA family ATPase</fullName>
    </recommendedName>
</protein>
<gene>
    <name evidence="2" type="ORF">FVP60_10135</name>
</gene>
<keyword evidence="1" id="KW-0175">Coiled coil</keyword>
<evidence type="ECO:0000313" key="2">
    <source>
        <dbReference type="EMBL" id="TXK04115.1"/>
    </source>
</evidence>
<keyword evidence="3" id="KW-1185">Reference proteome</keyword>
<dbReference type="Proteomes" id="UP000321196">
    <property type="component" value="Unassembled WGS sequence"/>
</dbReference>
<sequence>MTLLQGDEGFVDAAESQWRAEKLQVFNWGGFHGHAVLDLAEEVTVVSGMSGAGKSTLLDAYTALMMPPTVAFNGASNDSGAGRARSAEQRNVLSYLRGKIDDTLEEGEVIDDVLRGRDAPVWGAVAMTFIKEAGQRFTAVRAYYAAARLVKSSEVTTRNMTIHATFDVRELQEFARIGESNFPARNLKAKWPGLSTHETNDSFSQTLFTKLGIGLNGDGAKALRLLARIQASADIPTVDKLYKELVIEEPDTYVKADKAINHFDQLDDVYQEMITAQQRADLLEPITEAHAALVEAQEAIVNGDELGDVRSDHTSAGLWRLRKHSTLLREAVATNRTEAQQERTNVAELTLFEQSTRSLLEATKKEHREAGGDLLSELALQIDQISATIARREDVRRRFITATQSLGLPLATRDEFDAARDAAAEFGAEYVSASTELGGRRDAMLRDSYPMHERAKEIRQELTSLKTRTGRIDEHFHEMRLAAAQASGLPISDLPFVAELIDVLPEEADWRVAIETALHSSARTMLVPMEYLAEFSRAIDPIELRGRLTFQGVRRNVPARSAARDPRRVAGKLQFKESPYRGWVLDHVADGSRNALCVDSPDDLGGDDLRITSAGQTRRGARGAHGRQSQRNVIGFDNVDLRGELAAELASTEVALVRLNESSAGIARELQELEAKRSAFQRVLETNWSEIDLAGVTAEQAELEKRRNDIRDNNDVLAALDQQIIDLETNLDETQRQRHASAESVTRLDLRHAELVDIEDRINPALTFADSDDTIVLRDDLVAGLDRIWDSLVVGDPVTPATFDRYALRIADVLKERVAQAQTEVARMTQHIEGIFRRYLAQWPEPNLMATVDFYDDFAAILASIVESGLRERRDEWRRRLLQWSGEHLQQLATSLTTAVEDIENRLYPINQILRDLPFGATDDRLQIDLRKLSSEAVTRFRKELTAHARIATTGLDEEALEKRFKDLQRFMAQIRRKDDLRLPRNLMDRADRDRLLDVRRHVEITAQRVDGDGEVLSVYSTLRGKSGGEMQELIAFIVGSALRFQLGDQERSRPTFAPVFLDEGFIKADGQFTGRAVQAWRKLGFQLIVGAPIDKAPALEAHAELVVMVTKNLTTHRSYIADIRRHDDVTP</sequence>
<organism evidence="2 3">
    <name type="scientific">Microbacterium mitrae</name>
    <dbReference type="NCBI Taxonomy" id="664640"/>
    <lineage>
        <taxon>Bacteria</taxon>
        <taxon>Bacillati</taxon>
        <taxon>Actinomycetota</taxon>
        <taxon>Actinomycetes</taxon>
        <taxon>Micrococcales</taxon>
        <taxon>Microbacteriaceae</taxon>
        <taxon>Microbacterium</taxon>
    </lineage>
</organism>
<dbReference type="AlphaFoldDB" id="A0A5C8HLJ1"/>
<comment type="caution">
    <text evidence="2">The sequence shown here is derived from an EMBL/GenBank/DDBJ whole genome shotgun (WGS) entry which is preliminary data.</text>
</comment>
<dbReference type="Pfam" id="PF13558">
    <property type="entry name" value="SbcC_Walker_B"/>
    <property type="match status" value="1"/>
</dbReference>
<name>A0A5C8HLJ1_9MICO</name>
<evidence type="ECO:0008006" key="4">
    <source>
        <dbReference type="Google" id="ProtNLM"/>
    </source>
</evidence>
<feature type="coiled-coil region" evidence="1">
    <location>
        <begin position="656"/>
        <end position="737"/>
    </location>
</feature>
<reference evidence="2 3" key="1">
    <citation type="submission" date="2019-08" db="EMBL/GenBank/DDBJ databases">
        <authorList>
            <person name="Dong K."/>
        </authorList>
    </citation>
    <scope>NUCLEOTIDE SEQUENCE [LARGE SCALE GENOMIC DNA]</scope>
    <source>
        <strain evidence="2 3">M4-8</strain>
    </source>
</reference>
<accession>A0A5C8HLJ1</accession>
<dbReference type="OrthoDB" id="174137at2"/>
<dbReference type="RefSeq" id="WP_147826171.1">
    <property type="nucleotide sequence ID" value="NZ_BAAARG010000003.1"/>
</dbReference>
<evidence type="ECO:0000313" key="3">
    <source>
        <dbReference type="Proteomes" id="UP000321196"/>
    </source>
</evidence>